<dbReference type="InterPro" id="IPR016024">
    <property type="entry name" value="ARM-type_fold"/>
</dbReference>
<evidence type="ECO:0000313" key="1">
    <source>
        <dbReference type="EMBL" id="MBT2987459.1"/>
    </source>
</evidence>
<protein>
    <submittedName>
        <fullName evidence="1">HEAT repeat domain-containing protein</fullName>
    </submittedName>
</protein>
<sequence length="216" mass="23618">MSTRETPDALLLLATGCAHCPVVLQGLSDLLKRGKIGRLEAINIVEHPEIAQRLGTRTVPWTRIGRFELEGLLSPGELQHWADLAGQEKGTADYFSHLLETQRPHRVIAWLQHNPETIHDLLGLLENPETPIAVRVGIGVVAEELQGTPLWQSALEDLLRLTKSSDPALRADAAHYLGLTHSSAAAEALRGMIDDTHPDVREIASESLGLLHGEES</sequence>
<name>A0A944M721_9GAMM</name>
<comment type="caution">
    <text evidence="1">The sequence shown here is derived from an EMBL/GenBank/DDBJ whole genome shotgun (WGS) entry which is preliminary data.</text>
</comment>
<evidence type="ECO:0000313" key="2">
    <source>
        <dbReference type="Proteomes" id="UP000770889"/>
    </source>
</evidence>
<dbReference type="InterPro" id="IPR036249">
    <property type="entry name" value="Thioredoxin-like_sf"/>
</dbReference>
<dbReference type="SUPFAM" id="SSF52833">
    <property type="entry name" value="Thioredoxin-like"/>
    <property type="match status" value="1"/>
</dbReference>
<dbReference type="Gene3D" id="1.25.10.10">
    <property type="entry name" value="Leucine-rich Repeat Variant"/>
    <property type="match status" value="1"/>
</dbReference>
<gene>
    <name evidence="1" type="ORF">KME65_00700</name>
</gene>
<organism evidence="1 2">
    <name type="scientific">Candidatus Thiodiazotropha taylori</name>
    <dbReference type="NCBI Taxonomy" id="2792791"/>
    <lineage>
        <taxon>Bacteria</taxon>
        <taxon>Pseudomonadati</taxon>
        <taxon>Pseudomonadota</taxon>
        <taxon>Gammaproteobacteria</taxon>
        <taxon>Chromatiales</taxon>
        <taxon>Sedimenticolaceae</taxon>
        <taxon>Candidatus Thiodiazotropha</taxon>
    </lineage>
</organism>
<dbReference type="Pfam" id="PF13646">
    <property type="entry name" value="HEAT_2"/>
    <property type="match status" value="1"/>
</dbReference>
<dbReference type="SUPFAM" id="SSF48371">
    <property type="entry name" value="ARM repeat"/>
    <property type="match status" value="1"/>
</dbReference>
<dbReference type="Proteomes" id="UP000770889">
    <property type="component" value="Unassembled WGS sequence"/>
</dbReference>
<dbReference type="InterPro" id="IPR011989">
    <property type="entry name" value="ARM-like"/>
</dbReference>
<dbReference type="AlphaFoldDB" id="A0A944M721"/>
<reference evidence="1 2" key="1">
    <citation type="submission" date="2021-05" db="EMBL/GenBank/DDBJ databases">
        <title>Genetic and Functional Diversity in Clade A Lucinid endosymbionts from the Bahamas.</title>
        <authorList>
            <person name="Giani N.M."/>
            <person name="Engel A.S."/>
            <person name="Campbell B.J."/>
        </authorList>
    </citation>
    <scope>NUCLEOTIDE SEQUENCE [LARGE SCALE GENOMIC DNA]</scope>
    <source>
        <strain evidence="1">LUC16012Gg_MoonRockCtena</strain>
    </source>
</reference>
<accession>A0A944M721</accession>
<dbReference type="EMBL" id="JAHHGM010000001">
    <property type="protein sequence ID" value="MBT2987459.1"/>
    <property type="molecule type" value="Genomic_DNA"/>
</dbReference>
<proteinExistence type="predicted"/>